<reference evidence="1" key="1">
    <citation type="journal article" date="2024" name="Environ. Microbiol. Rep.">
        <title>Hiding in plain sight: The discovery of complete genomes of 11 hypothetical spindle-shaped viruses that putatively infect mesophilic ammonia-oxidizing archaea.</title>
        <authorList>
            <person name="Ni Y."/>
            <person name="Xu T."/>
            <person name="Yan S."/>
            <person name="Chen L."/>
            <person name="Wang Y."/>
        </authorList>
    </citation>
    <scope>NUCLEOTIDE SEQUENCE</scope>
    <source>
        <strain evidence="1">NBC1</strain>
    </source>
</reference>
<sequence length="112" mass="12867">MSKELVGYCGVDSGLIWLGDPCYIKHHPELNDESKWQEFCESLRDMNLPQEAYSGVLTSTGWGDGEYPVYTTKTKDGDIKKIEIVFITDEDEKEYYDEDEDPEDVIGNFQNV</sequence>
<proteinExistence type="predicted"/>
<organism evidence="1">
    <name type="scientific">Nitrosopumilaceae spindle-shaped virus</name>
    <dbReference type="NCBI Taxonomy" id="3065433"/>
    <lineage>
        <taxon>Viruses</taxon>
    </lineage>
</organism>
<protein>
    <submittedName>
        <fullName evidence="1">ORF58</fullName>
    </submittedName>
</protein>
<dbReference type="InterPro" id="IPR025335">
    <property type="entry name" value="DUF4241"/>
</dbReference>
<evidence type="ECO:0000313" key="1">
    <source>
        <dbReference type="EMBL" id="DBA51916.1"/>
    </source>
</evidence>
<accession>A0AAT9J9M1</accession>
<dbReference type="EMBL" id="BK067786">
    <property type="protein sequence ID" value="DBA51916.1"/>
    <property type="molecule type" value="Genomic_DNA"/>
</dbReference>
<dbReference type="Pfam" id="PF14025">
    <property type="entry name" value="DUF4241"/>
    <property type="match status" value="1"/>
</dbReference>
<name>A0AAT9J9M1_9VIRU</name>
<reference evidence="1" key="2">
    <citation type="submission" date="2024-03" db="EMBL/GenBank/DDBJ databases">
        <authorList>
            <person name="Ni Y."/>
            <person name="Xu T."/>
            <person name="Yan S."/>
            <person name="Chen L."/>
            <person name="Wang Y."/>
        </authorList>
    </citation>
    <scope>NUCLEOTIDE SEQUENCE</scope>
    <source>
        <strain evidence="1">NBC1</strain>
    </source>
</reference>